<dbReference type="EMBL" id="JAOPHQ010003021">
    <property type="protein sequence ID" value="KAK0144741.1"/>
    <property type="molecule type" value="Genomic_DNA"/>
</dbReference>
<sequence length="344" mass="40377">MTAVRNSDVVKRELEIKNLQEFYWTDSKRFHTFVANRIARIKSSTNPEQWRHVSSEENLADYASRGLNAAQLKERIFHAKRKWWEKLKQLTLSFIKPMFTEPRRVNSIQVKFSDWFRAVRAVARLKRFIREFKKLQPKTNKATSLEDRREAENFIIRLVQEEAFAEDIQKIQQQKPDTPEQAQQVAPFECLFGLKTMFSGSALHYDVKHPAILRRSPHISALIVRHPHERVQHHGRGVTMNELCANGVWILGCGNVVSSHIFKCVKCRRYRRATEVQQMADLRKSGLRHPLPLPTKCGTAYGEYRPHFEHCFGPFIVKEGRKEMKRYGLFFHLLVLKSSTHRNT</sequence>
<dbReference type="PANTHER" id="PTHR47331">
    <property type="entry name" value="PHD-TYPE DOMAIN-CONTAINING PROTEIN"/>
    <property type="match status" value="1"/>
</dbReference>
<accession>A0AA47NZI5</accession>
<dbReference type="PANTHER" id="PTHR47331:SF5">
    <property type="entry name" value="RIBONUCLEASE H"/>
    <property type="match status" value="1"/>
</dbReference>
<dbReference type="AlphaFoldDB" id="A0AA47NZI5"/>
<evidence type="ECO:0000313" key="1">
    <source>
        <dbReference type="EMBL" id="KAK0144741.1"/>
    </source>
</evidence>
<proteinExistence type="predicted"/>
<dbReference type="Proteomes" id="UP001174136">
    <property type="component" value="Unassembled WGS sequence"/>
</dbReference>
<gene>
    <name evidence="1" type="ORF">N1851_016800</name>
</gene>
<protein>
    <submittedName>
        <fullName evidence="1">Uncharacterized protein</fullName>
    </submittedName>
</protein>
<comment type="caution">
    <text evidence="1">The sequence shown here is derived from an EMBL/GenBank/DDBJ whole genome shotgun (WGS) entry which is preliminary data.</text>
</comment>
<evidence type="ECO:0000313" key="2">
    <source>
        <dbReference type="Proteomes" id="UP001174136"/>
    </source>
</evidence>
<name>A0AA47NZI5_MERPO</name>
<reference evidence="1" key="1">
    <citation type="journal article" date="2023" name="Front. Mar. Sci.">
        <title>A new Merluccius polli reference genome to investigate the effects of global change in West African waters.</title>
        <authorList>
            <person name="Mateo J.L."/>
            <person name="Blanco-Fernandez C."/>
            <person name="Garcia-Vazquez E."/>
            <person name="Machado-Schiaffino G."/>
        </authorList>
    </citation>
    <scope>NUCLEOTIDE SEQUENCE</scope>
    <source>
        <strain evidence="1">C29</strain>
        <tissue evidence="1">Fin</tissue>
    </source>
</reference>
<keyword evidence="2" id="KW-1185">Reference proteome</keyword>
<organism evidence="1 2">
    <name type="scientific">Merluccius polli</name>
    <name type="common">Benguela hake</name>
    <name type="synonym">Merluccius cadenati</name>
    <dbReference type="NCBI Taxonomy" id="89951"/>
    <lineage>
        <taxon>Eukaryota</taxon>
        <taxon>Metazoa</taxon>
        <taxon>Chordata</taxon>
        <taxon>Craniata</taxon>
        <taxon>Vertebrata</taxon>
        <taxon>Euteleostomi</taxon>
        <taxon>Actinopterygii</taxon>
        <taxon>Neopterygii</taxon>
        <taxon>Teleostei</taxon>
        <taxon>Neoteleostei</taxon>
        <taxon>Acanthomorphata</taxon>
        <taxon>Zeiogadaria</taxon>
        <taxon>Gadariae</taxon>
        <taxon>Gadiformes</taxon>
        <taxon>Gadoidei</taxon>
        <taxon>Merlucciidae</taxon>
        <taxon>Merluccius</taxon>
    </lineage>
</organism>